<gene>
    <name evidence="2" type="ORF">A3I51_02295</name>
</gene>
<evidence type="ECO:0000313" key="2">
    <source>
        <dbReference type="EMBL" id="OGG30970.1"/>
    </source>
</evidence>
<dbReference type="PANTHER" id="PTHR35004:SF7">
    <property type="entry name" value="INTEGRASE PROTEIN"/>
    <property type="match status" value="1"/>
</dbReference>
<name>A0A1F6B210_9BACT</name>
<dbReference type="InterPro" id="IPR036397">
    <property type="entry name" value="RNaseH_sf"/>
</dbReference>
<dbReference type="Gene3D" id="3.30.420.10">
    <property type="entry name" value="Ribonuclease H-like superfamily/Ribonuclease H"/>
    <property type="match status" value="1"/>
</dbReference>
<dbReference type="InterPro" id="IPR001584">
    <property type="entry name" value="Integrase_cat-core"/>
</dbReference>
<dbReference type="EMBL" id="MFKA01000093">
    <property type="protein sequence ID" value="OGG30970.1"/>
    <property type="molecule type" value="Genomic_DNA"/>
</dbReference>
<organism evidence="2 3">
    <name type="scientific">Candidatus Gottesmanbacteria bacterium RIFCSPLOWO2_02_FULL_38_8</name>
    <dbReference type="NCBI Taxonomy" id="1798397"/>
    <lineage>
        <taxon>Bacteria</taxon>
        <taxon>Candidatus Gottesmaniibacteriota</taxon>
    </lineage>
</organism>
<comment type="caution">
    <text evidence="2">The sequence shown here is derived from an EMBL/GenBank/DDBJ whole genome shotgun (WGS) entry which is preliminary data.</text>
</comment>
<dbReference type="Proteomes" id="UP000179209">
    <property type="component" value="Unassembled WGS sequence"/>
</dbReference>
<evidence type="ECO:0000259" key="1">
    <source>
        <dbReference type="PROSITE" id="PS50994"/>
    </source>
</evidence>
<dbReference type="NCBIfam" id="NF033594">
    <property type="entry name" value="transpos_ISNCY_2"/>
    <property type="match status" value="1"/>
</dbReference>
<evidence type="ECO:0000313" key="3">
    <source>
        <dbReference type="Proteomes" id="UP000179209"/>
    </source>
</evidence>
<accession>A0A1F6B210</accession>
<dbReference type="Pfam" id="PF13565">
    <property type="entry name" value="HTH_32"/>
    <property type="match status" value="1"/>
</dbReference>
<dbReference type="InterPro" id="IPR047797">
    <property type="entry name" value="ISNCY_transpos"/>
</dbReference>
<dbReference type="AlphaFoldDB" id="A0A1F6B210"/>
<protein>
    <recommendedName>
        <fullName evidence="1">Integrase catalytic domain-containing protein</fullName>
    </recommendedName>
</protein>
<sequence>MKGIISMSIKETERIKIMDNLIDKLIKQKHAALQLNISVRQVQRILARYKKEGVAGFTHKNRGRKSNRAIAESKKEEIVSLISRNYPDFGPTLASEKLGELHGISFSAETIRKIMTEGNLWLPKKKKVKDLHPYRERRACLGELVQLDGSPHLWFEDRSPSCTLLAFIDDATSRIMDGMFVDHEGTFNLFEATEHYLKTNGKPLAFYADKHSTFKVNRQANVEEDLKDKQAQSQFGRAMEELNIEFIFANSPEAKGRIERLFETLQDRLVKEMRLKGISDKKEATRFFRSEYIPFHNSKFAVPAREKANLHKPLLPTCDLRKIFTIKSKRLVSKDLIVRYKNTRYQLIPEAGSRYTLRHTTVTIIEKRSGRIYFEYKDKTISYKIAVKEVQKTKPAQIVSSKDFNENKVRIPSFDHPWKRAFYPSQRETETTVTA</sequence>
<dbReference type="PANTHER" id="PTHR35004">
    <property type="entry name" value="TRANSPOSASE RV3428C-RELATED"/>
    <property type="match status" value="1"/>
</dbReference>
<feature type="domain" description="Integrase catalytic" evidence="1">
    <location>
        <begin position="129"/>
        <end position="321"/>
    </location>
</feature>
<reference evidence="2 3" key="1">
    <citation type="journal article" date="2016" name="Nat. Commun.">
        <title>Thousands of microbial genomes shed light on interconnected biogeochemical processes in an aquifer system.</title>
        <authorList>
            <person name="Anantharaman K."/>
            <person name="Brown C.T."/>
            <person name="Hug L.A."/>
            <person name="Sharon I."/>
            <person name="Castelle C.J."/>
            <person name="Probst A.J."/>
            <person name="Thomas B.C."/>
            <person name="Singh A."/>
            <person name="Wilkins M.J."/>
            <person name="Karaoz U."/>
            <person name="Brodie E.L."/>
            <person name="Williams K.H."/>
            <person name="Hubbard S.S."/>
            <person name="Banfield J.F."/>
        </authorList>
    </citation>
    <scope>NUCLEOTIDE SEQUENCE [LARGE SCALE GENOMIC DNA]</scope>
</reference>
<dbReference type="InterPro" id="IPR012337">
    <property type="entry name" value="RNaseH-like_sf"/>
</dbReference>
<dbReference type="SUPFAM" id="SSF46689">
    <property type="entry name" value="Homeodomain-like"/>
    <property type="match status" value="1"/>
</dbReference>
<proteinExistence type="predicted"/>
<dbReference type="GO" id="GO:0003676">
    <property type="term" value="F:nucleic acid binding"/>
    <property type="evidence" value="ECO:0007669"/>
    <property type="project" value="InterPro"/>
</dbReference>
<dbReference type="InterPro" id="IPR009057">
    <property type="entry name" value="Homeodomain-like_sf"/>
</dbReference>
<dbReference type="SUPFAM" id="SSF53098">
    <property type="entry name" value="Ribonuclease H-like"/>
    <property type="match status" value="1"/>
</dbReference>
<dbReference type="PROSITE" id="PS50994">
    <property type="entry name" value="INTEGRASE"/>
    <property type="match status" value="1"/>
</dbReference>
<dbReference type="GO" id="GO:0015074">
    <property type="term" value="P:DNA integration"/>
    <property type="evidence" value="ECO:0007669"/>
    <property type="project" value="InterPro"/>
</dbReference>